<organism evidence="2 3">
    <name type="scientific">Araneus ventricosus</name>
    <name type="common">Orbweaver spider</name>
    <name type="synonym">Epeira ventricosa</name>
    <dbReference type="NCBI Taxonomy" id="182803"/>
    <lineage>
        <taxon>Eukaryota</taxon>
        <taxon>Metazoa</taxon>
        <taxon>Ecdysozoa</taxon>
        <taxon>Arthropoda</taxon>
        <taxon>Chelicerata</taxon>
        <taxon>Arachnida</taxon>
        <taxon>Araneae</taxon>
        <taxon>Araneomorphae</taxon>
        <taxon>Entelegynae</taxon>
        <taxon>Araneoidea</taxon>
        <taxon>Araneidae</taxon>
        <taxon>Araneus</taxon>
    </lineage>
</organism>
<evidence type="ECO:0000313" key="3">
    <source>
        <dbReference type="Proteomes" id="UP000499080"/>
    </source>
</evidence>
<sequence>MSEKRGPFRTPLRRGNKKKSAGARSGEYGGCSRTVTLRAAGNASPDRSVGMGVVVEHFPLSTLVQLWPNSPYALLQPFQNSLVGFRVDDCTRGYKFMSDQALTVEKGDQQRLNPGFGQTTFFGRGDDDEHHSMDCRLVSRLYW</sequence>
<dbReference type="EMBL" id="BGPR01000180">
    <property type="protein sequence ID" value="GBM02473.1"/>
    <property type="molecule type" value="Genomic_DNA"/>
</dbReference>
<proteinExistence type="predicted"/>
<accession>A0A4Y2CDR2</accession>
<name>A0A4Y2CDR2_ARAVE</name>
<evidence type="ECO:0000313" key="2">
    <source>
        <dbReference type="EMBL" id="GBM02473.1"/>
    </source>
</evidence>
<feature type="compositionally biased region" description="Basic residues" evidence="1">
    <location>
        <begin position="11"/>
        <end position="21"/>
    </location>
</feature>
<dbReference type="AlphaFoldDB" id="A0A4Y2CDR2"/>
<comment type="caution">
    <text evidence="2">The sequence shown here is derived from an EMBL/GenBank/DDBJ whole genome shotgun (WGS) entry which is preliminary data.</text>
</comment>
<feature type="region of interest" description="Disordered" evidence="1">
    <location>
        <begin position="1"/>
        <end position="27"/>
    </location>
</feature>
<gene>
    <name evidence="2" type="ORF">AVEN_76516_1</name>
</gene>
<dbReference type="Proteomes" id="UP000499080">
    <property type="component" value="Unassembled WGS sequence"/>
</dbReference>
<protein>
    <submittedName>
        <fullName evidence="2">Uncharacterized protein</fullName>
    </submittedName>
</protein>
<keyword evidence="3" id="KW-1185">Reference proteome</keyword>
<reference evidence="2 3" key="1">
    <citation type="journal article" date="2019" name="Sci. Rep.">
        <title>Orb-weaving spider Araneus ventricosus genome elucidates the spidroin gene catalogue.</title>
        <authorList>
            <person name="Kono N."/>
            <person name="Nakamura H."/>
            <person name="Ohtoshi R."/>
            <person name="Moran D.A.P."/>
            <person name="Shinohara A."/>
            <person name="Yoshida Y."/>
            <person name="Fujiwara M."/>
            <person name="Mori M."/>
            <person name="Tomita M."/>
            <person name="Arakawa K."/>
        </authorList>
    </citation>
    <scope>NUCLEOTIDE SEQUENCE [LARGE SCALE GENOMIC DNA]</scope>
</reference>
<evidence type="ECO:0000256" key="1">
    <source>
        <dbReference type="SAM" id="MobiDB-lite"/>
    </source>
</evidence>